<dbReference type="VEuPathDB" id="FungiDB:ASPBRDRAFT_66077"/>
<keyword evidence="2" id="KW-1185">Reference proteome</keyword>
<dbReference type="EMBL" id="KV878685">
    <property type="protein sequence ID" value="OJJ71035.1"/>
    <property type="molecule type" value="Genomic_DNA"/>
</dbReference>
<evidence type="ECO:0000313" key="2">
    <source>
        <dbReference type="Proteomes" id="UP000184499"/>
    </source>
</evidence>
<name>A0A1L9UH84_ASPBC</name>
<evidence type="ECO:0000313" key="1">
    <source>
        <dbReference type="EMBL" id="OJJ71035.1"/>
    </source>
</evidence>
<proteinExistence type="predicted"/>
<sequence length="157" mass="17457">MFYGGLPPPPASSTLGELIKTKKKSEKTGVTDSLTTTSYYLREQGTRDRSKAQADRVGIDVPLFPQAILTGRRFSRMRNLGSWVTLGLLAPNFHSFFSFPPPLQTSNRQRDPDSPGLSVSLKSIPKLSATAWCPYYLDTSFDTECFPPEPPKVELSR</sequence>
<dbReference type="RefSeq" id="XP_067478283.1">
    <property type="nucleotide sequence ID" value="XM_067628645.1"/>
</dbReference>
<dbReference type="Proteomes" id="UP000184499">
    <property type="component" value="Unassembled WGS sequence"/>
</dbReference>
<gene>
    <name evidence="1" type="ORF">ASPBRDRAFT_66077</name>
</gene>
<dbReference type="AlphaFoldDB" id="A0A1L9UH84"/>
<organism evidence="1 2">
    <name type="scientific">Aspergillus brasiliensis (strain CBS 101740 / IMI 381727 / IBT 21946)</name>
    <dbReference type="NCBI Taxonomy" id="767769"/>
    <lineage>
        <taxon>Eukaryota</taxon>
        <taxon>Fungi</taxon>
        <taxon>Dikarya</taxon>
        <taxon>Ascomycota</taxon>
        <taxon>Pezizomycotina</taxon>
        <taxon>Eurotiomycetes</taxon>
        <taxon>Eurotiomycetidae</taxon>
        <taxon>Eurotiales</taxon>
        <taxon>Aspergillaceae</taxon>
        <taxon>Aspergillus</taxon>
        <taxon>Aspergillus subgen. Circumdati</taxon>
    </lineage>
</organism>
<protein>
    <submittedName>
        <fullName evidence="1">Uncharacterized protein</fullName>
    </submittedName>
</protein>
<reference evidence="2" key="1">
    <citation type="journal article" date="2017" name="Genome Biol.">
        <title>Comparative genomics reveals high biological diversity and specific adaptations in the industrially and medically important fungal genus Aspergillus.</title>
        <authorList>
            <person name="de Vries R.P."/>
            <person name="Riley R."/>
            <person name="Wiebenga A."/>
            <person name="Aguilar-Osorio G."/>
            <person name="Amillis S."/>
            <person name="Uchima C.A."/>
            <person name="Anderluh G."/>
            <person name="Asadollahi M."/>
            <person name="Askin M."/>
            <person name="Barry K."/>
            <person name="Battaglia E."/>
            <person name="Bayram O."/>
            <person name="Benocci T."/>
            <person name="Braus-Stromeyer S.A."/>
            <person name="Caldana C."/>
            <person name="Canovas D."/>
            <person name="Cerqueira G.C."/>
            <person name="Chen F."/>
            <person name="Chen W."/>
            <person name="Choi C."/>
            <person name="Clum A."/>
            <person name="Dos Santos R.A."/>
            <person name="Damasio A.R."/>
            <person name="Diallinas G."/>
            <person name="Emri T."/>
            <person name="Fekete E."/>
            <person name="Flipphi M."/>
            <person name="Freyberg S."/>
            <person name="Gallo A."/>
            <person name="Gournas C."/>
            <person name="Habgood R."/>
            <person name="Hainaut M."/>
            <person name="Harispe M.L."/>
            <person name="Henrissat B."/>
            <person name="Hilden K.S."/>
            <person name="Hope R."/>
            <person name="Hossain A."/>
            <person name="Karabika E."/>
            <person name="Karaffa L."/>
            <person name="Karanyi Z."/>
            <person name="Krasevec N."/>
            <person name="Kuo A."/>
            <person name="Kusch H."/>
            <person name="LaButti K."/>
            <person name="Lagendijk E.L."/>
            <person name="Lapidus A."/>
            <person name="Levasseur A."/>
            <person name="Lindquist E."/>
            <person name="Lipzen A."/>
            <person name="Logrieco A.F."/>
            <person name="MacCabe A."/>
            <person name="Maekelae M.R."/>
            <person name="Malavazi I."/>
            <person name="Melin P."/>
            <person name="Meyer V."/>
            <person name="Mielnichuk N."/>
            <person name="Miskei M."/>
            <person name="Molnar A.P."/>
            <person name="Mule G."/>
            <person name="Ngan C.Y."/>
            <person name="Orejas M."/>
            <person name="Orosz E."/>
            <person name="Ouedraogo J.P."/>
            <person name="Overkamp K.M."/>
            <person name="Park H.-S."/>
            <person name="Perrone G."/>
            <person name="Piumi F."/>
            <person name="Punt P.J."/>
            <person name="Ram A.F."/>
            <person name="Ramon A."/>
            <person name="Rauscher S."/>
            <person name="Record E."/>
            <person name="Riano-Pachon D.M."/>
            <person name="Robert V."/>
            <person name="Roehrig J."/>
            <person name="Ruller R."/>
            <person name="Salamov A."/>
            <person name="Salih N.S."/>
            <person name="Samson R.A."/>
            <person name="Sandor E."/>
            <person name="Sanguinetti M."/>
            <person name="Schuetze T."/>
            <person name="Sepcic K."/>
            <person name="Shelest E."/>
            <person name="Sherlock G."/>
            <person name="Sophianopoulou V."/>
            <person name="Squina F.M."/>
            <person name="Sun H."/>
            <person name="Susca A."/>
            <person name="Todd R.B."/>
            <person name="Tsang A."/>
            <person name="Unkles S.E."/>
            <person name="van de Wiele N."/>
            <person name="van Rossen-Uffink D."/>
            <person name="Oliveira J.V."/>
            <person name="Vesth T.C."/>
            <person name="Visser J."/>
            <person name="Yu J.-H."/>
            <person name="Zhou M."/>
            <person name="Andersen M.R."/>
            <person name="Archer D.B."/>
            <person name="Baker S.E."/>
            <person name="Benoit I."/>
            <person name="Brakhage A.A."/>
            <person name="Braus G.H."/>
            <person name="Fischer R."/>
            <person name="Frisvad J.C."/>
            <person name="Goldman G.H."/>
            <person name="Houbraken J."/>
            <person name="Oakley B."/>
            <person name="Pocsi I."/>
            <person name="Scazzocchio C."/>
            <person name="Seiboth B."/>
            <person name="vanKuyk P.A."/>
            <person name="Wortman J."/>
            <person name="Dyer P.S."/>
            <person name="Grigoriev I.V."/>
        </authorList>
    </citation>
    <scope>NUCLEOTIDE SEQUENCE [LARGE SCALE GENOMIC DNA]</scope>
    <source>
        <strain evidence="2">CBS 101740 / IMI 381727 / IBT 21946</strain>
    </source>
</reference>
<accession>A0A1L9UH84</accession>
<dbReference type="GeneID" id="93581133"/>